<keyword evidence="6" id="KW-0067">ATP-binding</keyword>
<accession>A0A067QCI5</accession>
<feature type="compositionally biased region" description="Basic residues" evidence="10">
    <location>
        <begin position="81"/>
        <end position="98"/>
    </location>
</feature>
<evidence type="ECO:0000256" key="1">
    <source>
        <dbReference type="ARBA" id="ARBA00004123"/>
    </source>
</evidence>
<sequence length="1244" mass="137087">MTGPNNAAQAPPTNRTFSRTTSKGLQMTLFGDVLPPQASSSKSKSTTDNQSRTKPVPTRNPFGHHARKTKVWDHTEFAKTGWKKSTGKSVKGKGKGKGKASPDDGIDDADEEEEEVEFEQFPAPFVPTDNFIRSWPPPMTLKPDLLEARTWVYPLNQPKREYQFNIVKHCLFENTLVSLPTGLGKTFIAGVVMLNFYRWFPEGKVVFVAPTKPLVAQQIEACHKTCGIPGTDAIQLTGENPQAERARAWEDMRVFYMTPQTLINDLAKEICEPKNIILLVIDEAHKGTGDYAYAQVIRYMMAKNPHFRVLALTATPGSKPETVQAIVDSLHISRIEIRDENSMDLRGYLHKKVTQQHKIAPTEDMIKIRDLLAKIMEDKIKPLSRAGILYGNLDPVMVQPYRFLATASSLKGPTNQWAWGSLHSLSHLARAMGYLLETSIKSCYKCLQETSQATNQDTGKKPSSKKTQSSLRKDPTFQAIIRELEAQHSKGLAVHPKMEKLKMLILEHFVGGNETGEGGPQTRVMVFTTYRDCVDEIVTFLNEESPMVKATKFVGQGTDKSGQKGFGQKEQLRIIQQFKDGHFNVLVATSVGEEGLDIGEVDMVVCYDSQKTPIRMLQRIGRTGRKRDGHIHVLVAESREEANWAKAKEQYQDVQQSIVRGEQLELYGDVERLLPDDIKPNCIEKEMEIVEYESKQSLKARRAGGDSPAKGKKRKRDEDPMKNMPVGASAGFVKVSDLLVKNGAVKKGKKKVKIAFDERAAESDDTDKAIEAGVSAPPRRTVSVPAAEAAVKTKKPRRTKTADPNAGRKKTASKTGVPKTPPKLSLSQKATDDEDDIEIERGLLGAAWKPGLPLKSSTQSPFRPSLQSHPSSPDIPLADQANDTQSPEARHHSPASLLDSPPLRVHRRQLKSPTHSSTNKLPVTPTTPSAWALSGTSPSSPSGGKSPSCRAQSMAWLLDDDDDPDILIVGSSPPASNQTRSGYQSAADDSEIEFIEDELPPSSPPKPNLRGSPMDEPYSSPAIRFGKRPAMGPPRLPDRLVETTPGSISDREPPQPTFAIRAPGNKLKKRSAVLAALDSSPVMSPPSQRRLRHLESPSLDRDTHKVKRTKLAGGQRKANPWMDLEAIHSGDEESSGVSDVDEVESESDRQFLRDSPATQVSPSYDQSAVYRASLMSQAPIRIPAFANPPVRQGGFGGGRQNRLPVVLSSSPRRSDDLPDEYDIGSFVVDDEEVSYLDNSVELCG</sequence>
<dbReference type="InterPro" id="IPR001650">
    <property type="entry name" value="Helicase_C-like"/>
</dbReference>
<feature type="region of interest" description="Disordered" evidence="10">
    <location>
        <begin position="760"/>
        <end position="1164"/>
    </location>
</feature>
<feature type="domain" description="Helicase C-terminal" evidence="12">
    <location>
        <begin position="497"/>
        <end position="667"/>
    </location>
</feature>
<comment type="catalytic activity">
    <reaction evidence="8 9">
        <text>ATP + H2O = ADP + phosphate + H(+)</text>
        <dbReference type="Rhea" id="RHEA:13065"/>
        <dbReference type="ChEBI" id="CHEBI:15377"/>
        <dbReference type="ChEBI" id="CHEBI:15378"/>
        <dbReference type="ChEBI" id="CHEBI:30616"/>
        <dbReference type="ChEBI" id="CHEBI:43474"/>
        <dbReference type="ChEBI" id="CHEBI:456216"/>
        <dbReference type="EC" id="3.6.4.12"/>
    </reaction>
</comment>
<dbReference type="PANTHER" id="PTHR14025:SF20">
    <property type="entry name" value="FANCONI ANEMIA GROUP M PROTEIN"/>
    <property type="match status" value="1"/>
</dbReference>
<evidence type="ECO:0000313" key="14">
    <source>
        <dbReference type="Proteomes" id="UP000027265"/>
    </source>
</evidence>
<evidence type="ECO:0000256" key="8">
    <source>
        <dbReference type="ARBA" id="ARBA00047995"/>
    </source>
</evidence>
<keyword evidence="5" id="KW-0347">Helicase</keyword>
<dbReference type="PROSITE" id="PS51192">
    <property type="entry name" value="HELICASE_ATP_BIND_1"/>
    <property type="match status" value="1"/>
</dbReference>
<keyword evidence="3" id="KW-0547">Nucleotide-binding</keyword>
<dbReference type="InterPro" id="IPR011545">
    <property type="entry name" value="DEAD/DEAH_box_helicase_dom"/>
</dbReference>
<evidence type="ECO:0000256" key="10">
    <source>
        <dbReference type="SAM" id="MobiDB-lite"/>
    </source>
</evidence>
<feature type="compositionally biased region" description="Polar residues" evidence="10">
    <location>
        <begin position="1"/>
        <end position="25"/>
    </location>
</feature>
<keyword evidence="4" id="KW-0378">Hydrolase</keyword>
<dbReference type="GO" id="GO:0005634">
    <property type="term" value="C:nucleus"/>
    <property type="evidence" value="ECO:0007669"/>
    <property type="project" value="UniProtKB-SubCell"/>
</dbReference>
<dbReference type="HOGENOM" id="CLU_002513_5_0_1"/>
<reference evidence="14" key="1">
    <citation type="journal article" date="2014" name="Proc. Natl. Acad. Sci. U.S.A.">
        <title>Extensive sampling of basidiomycete genomes demonstrates inadequacy of the white-rot/brown-rot paradigm for wood decay fungi.</title>
        <authorList>
            <person name="Riley R."/>
            <person name="Salamov A.A."/>
            <person name="Brown D.W."/>
            <person name="Nagy L.G."/>
            <person name="Floudas D."/>
            <person name="Held B.W."/>
            <person name="Levasseur A."/>
            <person name="Lombard V."/>
            <person name="Morin E."/>
            <person name="Otillar R."/>
            <person name="Lindquist E.A."/>
            <person name="Sun H."/>
            <person name="LaButti K.M."/>
            <person name="Schmutz J."/>
            <person name="Jabbour D."/>
            <person name="Luo H."/>
            <person name="Baker S.E."/>
            <person name="Pisabarro A.G."/>
            <person name="Walton J.D."/>
            <person name="Blanchette R.A."/>
            <person name="Henrissat B."/>
            <person name="Martin F."/>
            <person name="Cullen D."/>
            <person name="Hibbett D.S."/>
            <person name="Grigoriev I.V."/>
        </authorList>
    </citation>
    <scope>NUCLEOTIDE SEQUENCE [LARGE SCALE GENOMIC DNA]</scope>
    <source>
        <strain evidence="14">MUCL 33604</strain>
    </source>
</reference>
<evidence type="ECO:0000256" key="6">
    <source>
        <dbReference type="ARBA" id="ARBA00022840"/>
    </source>
</evidence>
<dbReference type="STRING" id="933084.A0A067QCI5"/>
<evidence type="ECO:0000256" key="3">
    <source>
        <dbReference type="ARBA" id="ARBA00022741"/>
    </source>
</evidence>
<keyword evidence="14" id="KW-1185">Reference proteome</keyword>
<feature type="compositionally biased region" description="Acidic residues" evidence="10">
    <location>
        <begin position="104"/>
        <end position="114"/>
    </location>
</feature>
<dbReference type="AlphaFoldDB" id="A0A067QCI5"/>
<dbReference type="EMBL" id="KL197710">
    <property type="protein sequence ID" value="KDQ63860.1"/>
    <property type="molecule type" value="Genomic_DNA"/>
</dbReference>
<feature type="compositionally biased region" description="Polar residues" evidence="10">
    <location>
        <begin position="855"/>
        <end position="871"/>
    </location>
</feature>
<feature type="domain" description="Helicase ATP-binding" evidence="11">
    <location>
        <begin position="166"/>
        <end position="334"/>
    </location>
</feature>
<name>A0A067QCI5_9AGAM</name>
<dbReference type="InterPro" id="IPR014001">
    <property type="entry name" value="Helicase_ATP-bd"/>
</dbReference>
<keyword evidence="7" id="KW-0539">Nucleus</keyword>
<dbReference type="PROSITE" id="PS51194">
    <property type="entry name" value="HELICASE_CTER"/>
    <property type="match status" value="1"/>
</dbReference>
<dbReference type="CDD" id="cd18801">
    <property type="entry name" value="SF2_C_FANCM_Hef"/>
    <property type="match status" value="1"/>
</dbReference>
<evidence type="ECO:0000313" key="13">
    <source>
        <dbReference type="EMBL" id="KDQ63860.1"/>
    </source>
</evidence>
<dbReference type="EC" id="3.6.4.12" evidence="9"/>
<dbReference type="GO" id="GO:0005524">
    <property type="term" value="F:ATP binding"/>
    <property type="evidence" value="ECO:0007669"/>
    <property type="project" value="UniProtKB-UniRule"/>
</dbReference>
<comment type="subunit">
    <text evidence="9">Interacts with the MHF histone-fold complex to form the FANCM-MHF complex.</text>
</comment>
<dbReference type="FunFam" id="3.40.50.300:FF:000861">
    <property type="entry name" value="Fanconi anemia, complementation group M"/>
    <property type="match status" value="1"/>
</dbReference>
<feature type="compositionally biased region" description="Low complexity" evidence="10">
    <location>
        <begin position="934"/>
        <end position="948"/>
    </location>
</feature>
<organism evidence="13 14">
    <name type="scientific">Jaapia argillacea MUCL 33604</name>
    <dbReference type="NCBI Taxonomy" id="933084"/>
    <lineage>
        <taxon>Eukaryota</taxon>
        <taxon>Fungi</taxon>
        <taxon>Dikarya</taxon>
        <taxon>Basidiomycota</taxon>
        <taxon>Agaricomycotina</taxon>
        <taxon>Agaricomycetes</taxon>
        <taxon>Agaricomycetidae</taxon>
        <taxon>Jaapiales</taxon>
        <taxon>Jaapiaceae</taxon>
        <taxon>Jaapia</taxon>
    </lineage>
</organism>
<dbReference type="SMART" id="SM00487">
    <property type="entry name" value="DEXDc"/>
    <property type="match status" value="1"/>
</dbReference>
<evidence type="ECO:0000259" key="12">
    <source>
        <dbReference type="PROSITE" id="PS51194"/>
    </source>
</evidence>
<dbReference type="Pfam" id="PF00271">
    <property type="entry name" value="Helicase_C"/>
    <property type="match status" value="1"/>
</dbReference>
<dbReference type="GO" id="GO:0009378">
    <property type="term" value="F:four-way junction helicase activity"/>
    <property type="evidence" value="ECO:0007669"/>
    <property type="project" value="TreeGrafter"/>
</dbReference>
<dbReference type="Gene3D" id="3.40.50.300">
    <property type="entry name" value="P-loop containing nucleotide triphosphate hydrolases"/>
    <property type="match status" value="2"/>
</dbReference>
<gene>
    <name evidence="13" type="ORF">JAAARDRAFT_696340</name>
</gene>
<evidence type="ECO:0000256" key="9">
    <source>
        <dbReference type="RuleBase" id="RU367027"/>
    </source>
</evidence>
<feature type="region of interest" description="Disordered" evidence="10">
    <location>
        <begin position="1192"/>
        <end position="1218"/>
    </location>
</feature>
<feature type="region of interest" description="Disordered" evidence="10">
    <location>
        <begin position="1"/>
        <end position="114"/>
    </location>
</feature>
<feature type="compositionally biased region" description="Polar residues" evidence="10">
    <location>
        <begin position="37"/>
        <end position="53"/>
    </location>
</feature>
<proteinExistence type="inferred from homology"/>
<evidence type="ECO:0000256" key="2">
    <source>
        <dbReference type="ARBA" id="ARBA00009889"/>
    </source>
</evidence>
<feature type="compositionally biased region" description="Basic and acidic residues" evidence="10">
    <location>
        <begin position="760"/>
        <end position="770"/>
    </location>
</feature>
<comment type="similarity">
    <text evidence="2 9">Belongs to the DEAD box helicase family. DEAH subfamily. FANCM sub-subfamily.</text>
</comment>
<feature type="compositionally biased region" description="Low complexity" evidence="10">
    <location>
        <begin position="1202"/>
        <end position="1211"/>
    </location>
</feature>
<feature type="region of interest" description="Disordered" evidence="10">
    <location>
        <begin position="451"/>
        <end position="473"/>
    </location>
</feature>
<feature type="compositionally biased region" description="Basic and acidic residues" evidence="10">
    <location>
        <begin position="1093"/>
        <end position="1103"/>
    </location>
</feature>
<dbReference type="CDD" id="cd18033">
    <property type="entry name" value="DEXDc_FANCM"/>
    <property type="match status" value="1"/>
</dbReference>
<feature type="compositionally biased region" description="Polar residues" evidence="10">
    <location>
        <begin position="911"/>
        <end position="929"/>
    </location>
</feature>
<evidence type="ECO:0000259" key="11">
    <source>
        <dbReference type="PROSITE" id="PS51192"/>
    </source>
</evidence>
<feature type="compositionally biased region" description="Polar residues" evidence="10">
    <location>
        <begin position="973"/>
        <end position="984"/>
    </location>
</feature>
<comment type="subcellular location">
    <subcellularLocation>
        <location evidence="1 9">Nucleus</location>
    </subcellularLocation>
</comment>
<dbReference type="CDD" id="cd12091">
    <property type="entry name" value="FANCM_ID"/>
    <property type="match status" value="1"/>
</dbReference>
<evidence type="ECO:0000256" key="7">
    <source>
        <dbReference type="ARBA" id="ARBA00023242"/>
    </source>
</evidence>
<dbReference type="InterPro" id="IPR027417">
    <property type="entry name" value="P-loop_NTPase"/>
</dbReference>
<dbReference type="InterPro" id="IPR044749">
    <property type="entry name" value="FANCM_DEXDc"/>
</dbReference>
<comment type="function">
    <text evidence="9">ATP-dependent DNA helicase involved in DNA damage repair by homologous recombination and in genome maintenance. Capable of unwinding D-loops. Plays a role in limiting crossover recombinants during mitotic DNA double-strand break (DSB) repair. Component of a FANCM-MHF complex which promotes gene conversion at blocked replication forks, probably by reversal of the stalled fork.</text>
</comment>
<protein>
    <recommendedName>
        <fullName evidence="9">ATP-dependent DNA helicase</fullName>
        <ecNumber evidence="9">3.6.4.12</ecNumber>
    </recommendedName>
</protein>
<dbReference type="PANTHER" id="PTHR14025">
    <property type="entry name" value="FANCONI ANEMIA GROUP M FANCM FAMILY MEMBER"/>
    <property type="match status" value="1"/>
</dbReference>
<dbReference type="OrthoDB" id="164902at2759"/>
<evidence type="ECO:0000256" key="5">
    <source>
        <dbReference type="ARBA" id="ARBA00022806"/>
    </source>
</evidence>
<evidence type="ECO:0000256" key="4">
    <source>
        <dbReference type="ARBA" id="ARBA00022801"/>
    </source>
</evidence>
<dbReference type="GO" id="GO:0036297">
    <property type="term" value="P:interstrand cross-link repair"/>
    <property type="evidence" value="ECO:0007669"/>
    <property type="project" value="UniProtKB-ARBA"/>
</dbReference>
<dbReference type="GO" id="GO:0045003">
    <property type="term" value="P:double-strand break repair via synthesis-dependent strand annealing"/>
    <property type="evidence" value="ECO:0007669"/>
    <property type="project" value="TreeGrafter"/>
</dbReference>
<dbReference type="SUPFAM" id="SSF52540">
    <property type="entry name" value="P-loop containing nucleoside triphosphate hydrolases"/>
    <property type="match status" value="1"/>
</dbReference>
<dbReference type="GO" id="GO:0016887">
    <property type="term" value="F:ATP hydrolysis activity"/>
    <property type="evidence" value="ECO:0007669"/>
    <property type="project" value="RHEA"/>
</dbReference>
<dbReference type="GO" id="GO:0043138">
    <property type="term" value="F:3'-5' DNA helicase activity"/>
    <property type="evidence" value="ECO:0007669"/>
    <property type="project" value="InterPro"/>
</dbReference>
<dbReference type="GO" id="GO:0000400">
    <property type="term" value="F:four-way junction DNA binding"/>
    <property type="evidence" value="ECO:0007669"/>
    <property type="project" value="TreeGrafter"/>
</dbReference>
<dbReference type="InterPro" id="IPR039686">
    <property type="entry name" value="FANCM/Mph1-like_ID"/>
</dbReference>
<dbReference type="Pfam" id="PF00270">
    <property type="entry name" value="DEAD"/>
    <property type="match status" value="1"/>
</dbReference>
<feature type="region of interest" description="Disordered" evidence="10">
    <location>
        <begin position="697"/>
        <end position="725"/>
    </location>
</feature>
<dbReference type="InParanoid" id="A0A067QCI5"/>
<feature type="compositionally biased region" description="Acidic residues" evidence="10">
    <location>
        <begin position="988"/>
        <end position="999"/>
    </location>
</feature>
<dbReference type="SMART" id="SM00490">
    <property type="entry name" value="HELICc"/>
    <property type="match status" value="1"/>
</dbReference>
<dbReference type="Proteomes" id="UP000027265">
    <property type="component" value="Unassembled WGS sequence"/>
</dbReference>